<dbReference type="EMBL" id="FJ822135">
    <property type="protein sequence ID" value="ACO37086.1"/>
    <property type="molecule type" value="Genomic_DNA"/>
</dbReference>
<sequence length="263" mass="29562">MSSIKNTILKAQDKKLDLVGVNVISPHIDEAMIEDPVLSVSLGDKTSFVVSFRPIGQQVEELAQFTNDLETSNFGHNVGKEIKQEESLKDKIQIEVESYHYDPFRVSIDFDDPDIDDSTFLLNGVTFKKVSLVESKNGLEVTLKLLFKEHTSDSTSFYSDMLGMKLSKRATKRILHELCYGNLTGIPITAILYEDKSHAATLYPITNTIVGHEDNDTYTFSTTTGTIVVNKDEIKSASIKKSKNKDYFIKINMQGIFNIQLHV</sequence>
<dbReference type="KEGG" id="vg:7751020"/>
<name>C1KFS5_9CAUD</name>
<organism evidence="1 2">
    <name type="scientific">Lactobacillus phage Lb338-1</name>
    <dbReference type="NCBI Taxonomy" id="2892342"/>
    <lineage>
        <taxon>Viruses</taxon>
        <taxon>Duplodnaviria</taxon>
        <taxon>Heunggongvirae</taxon>
        <taxon>Uroviricota</taxon>
        <taxon>Caudoviricetes</taxon>
        <taxon>Herelleviridae</taxon>
        <taxon>Mooreparkvirus</taxon>
        <taxon>Mooreparkvirus Lb3381</taxon>
    </lineage>
</organism>
<gene>
    <name evidence="1" type="ORF">lb338_phage_165</name>
</gene>
<dbReference type="GeneID" id="7751020"/>
<dbReference type="Proteomes" id="UP000001878">
    <property type="component" value="Segment"/>
</dbReference>
<accession>C1KFS5</accession>
<protein>
    <submittedName>
        <fullName evidence="1">Uncharacterized protein</fullName>
    </submittedName>
</protein>
<evidence type="ECO:0000313" key="1">
    <source>
        <dbReference type="EMBL" id="ACO37086.1"/>
    </source>
</evidence>
<evidence type="ECO:0000313" key="2">
    <source>
        <dbReference type="Proteomes" id="UP000001878"/>
    </source>
</evidence>
<proteinExistence type="predicted"/>
<reference evidence="1 2" key="1">
    <citation type="journal article" date="2009" name="Gene">
        <title>Genome of a virulent bacteriophage Lb338-1 that lyses the probiotic Lactobacillus paracasei cheese strain.</title>
        <authorList>
            <person name="Alemayehu D."/>
            <person name="Ross R.P."/>
            <person name="O'Sullivan O."/>
            <person name="Coffey A."/>
            <person name="Stanton C."/>
            <person name="Fitzgerald G.F."/>
            <person name="McAuliffe O."/>
        </authorList>
    </citation>
    <scope>NUCLEOTIDE SEQUENCE [LARGE SCALE GENOMIC DNA]</scope>
    <source>
        <strain evidence="1">Lb338-1</strain>
    </source>
</reference>
<dbReference type="RefSeq" id="YP_002790844.1">
    <property type="nucleotide sequence ID" value="NC_012530.1"/>
</dbReference>
<keyword evidence="2" id="KW-1185">Reference proteome</keyword>